<comment type="subcellular location">
    <subcellularLocation>
        <location evidence="3">Cytoplasm</location>
    </subcellularLocation>
</comment>
<evidence type="ECO:0000256" key="15">
    <source>
        <dbReference type="ARBA" id="ARBA00030800"/>
    </source>
</evidence>
<dbReference type="GO" id="GO:0046983">
    <property type="term" value="F:protein dimerization activity"/>
    <property type="evidence" value="ECO:0007669"/>
    <property type="project" value="InterPro"/>
</dbReference>
<dbReference type="SUPFAM" id="SSF55874">
    <property type="entry name" value="ATPase domain of HSP90 chaperone/DNA topoisomerase II/histidine kinase"/>
    <property type="match status" value="1"/>
</dbReference>
<evidence type="ECO:0000256" key="10">
    <source>
        <dbReference type="ARBA" id="ARBA00022777"/>
    </source>
</evidence>
<dbReference type="GO" id="GO:0016020">
    <property type="term" value="C:membrane"/>
    <property type="evidence" value="ECO:0007669"/>
    <property type="project" value="InterPro"/>
</dbReference>
<evidence type="ECO:0000256" key="9">
    <source>
        <dbReference type="ARBA" id="ARBA00022723"/>
    </source>
</evidence>
<evidence type="ECO:0000256" key="3">
    <source>
        <dbReference type="ARBA" id="ARBA00004496"/>
    </source>
</evidence>
<sequence>MVEEYIQKIYEELLKEEQNSAKRISDLQIHLKETQAMIHLLEETNDPNYESFTPRKVNSRNKQKIDELHAEMKELEEAIQQETDYHTQQMEKVEEAAKVLRQAKADVACRCDRNTLEEERYHTSLLETQENERQRISRELHDSTVQNLTAMVHMAELCSKLVDMDPIRCKLELNKMIKNLREIIDDTRKMIYNLRPMSFDDIGLDITIERALDKLEATGTKKIHFVVEGTPYQLKPIIGITLLRIIQEACSNAICHANPTLIHVLLRYEQGGITVIVEDDGTGFDVHILDERPRDDNSGFGMSMMKERVYLLSGSIQIDSKIGVGTKIIVKVPISNKEEF</sequence>
<dbReference type="EMBL" id="QRVL01000014">
    <property type="protein sequence ID" value="RGS37632.1"/>
    <property type="molecule type" value="Genomic_DNA"/>
</dbReference>
<dbReference type="Pfam" id="PF07730">
    <property type="entry name" value="HisKA_3"/>
    <property type="match status" value="1"/>
</dbReference>
<comment type="caution">
    <text evidence="18">The sequence shown here is derived from an EMBL/GenBank/DDBJ whole genome shotgun (WGS) entry which is preliminary data.</text>
</comment>
<dbReference type="InterPro" id="IPR011712">
    <property type="entry name" value="Sig_transdc_His_kin_sub3_dim/P"/>
</dbReference>
<dbReference type="CDD" id="cd16917">
    <property type="entry name" value="HATPase_UhpB-NarQ-NarX-like"/>
    <property type="match status" value="1"/>
</dbReference>
<evidence type="ECO:0000256" key="11">
    <source>
        <dbReference type="ARBA" id="ARBA00023004"/>
    </source>
</evidence>
<comment type="catalytic activity">
    <reaction evidence="1">
        <text>ATP + protein L-histidine = ADP + protein N-phospho-L-histidine.</text>
        <dbReference type="EC" id="2.7.13.3"/>
    </reaction>
</comment>
<evidence type="ECO:0000256" key="6">
    <source>
        <dbReference type="ARBA" id="ARBA00022485"/>
    </source>
</evidence>
<dbReference type="InterPro" id="IPR004358">
    <property type="entry name" value="Sig_transdc_His_kin-like_C"/>
</dbReference>
<dbReference type="GO" id="GO:0005737">
    <property type="term" value="C:cytoplasm"/>
    <property type="evidence" value="ECO:0007669"/>
    <property type="project" value="UniProtKB-SubCell"/>
</dbReference>
<keyword evidence="16" id="KW-0175">Coiled coil</keyword>
<keyword evidence="10 18" id="KW-0418">Kinase</keyword>
<reference evidence="18 19" key="1">
    <citation type="submission" date="2018-08" db="EMBL/GenBank/DDBJ databases">
        <title>A genome reference for cultivated species of the human gut microbiota.</title>
        <authorList>
            <person name="Zou Y."/>
            <person name="Xue W."/>
            <person name="Luo G."/>
        </authorList>
    </citation>
    <scope>NUCLEOTIDE SEQUENCE [LARGE SCALE GENOMIC DNA]</scope>
    <source>
        <strain evidence="18 19">AF22-12AC</strain>
    </source>
</reference>
<dbReference type="InterPro" id="IPR003594">
    <property type="entry name" value="HATPase_dom"/>
</dbReference>
<evidence type="ECO:0000256" key="12">
    <source>
        <dbReference type="ARBA" id="ARBA00023012"/>
    </source>
</evidence>
<evidence type="ECO:0000313" key="19">
    <source>
        <dbReference type="Proteomes" id="UP000266172"/>
    </source>
</evidence>
<keyword evidence="6" id="KW-0004">4Fe-4S</keyword>
<evidence type="ECO:0000313" key="18">
    <source>
        <dbReference type="EMBL" id="RGS37632.1"/>
    </source>
</evidence>
<dbReference type="Gene3D" id="3.30.565.10">
    <property type="entry name" value="Histidine kinase-like ATPase, C-terminal domain"/>
    <property type="match status" value="1"/>
</dbReference>
<dbReference type="GO" id="GO:0000155">
    <property type="term" value="F:phosphorelay sensor kinase activity"/>
    <property type="evidence" value="ECO:0007669"/>
    <property type="project" value="InterPro"/>
</dbReference>
<keyword evidence="12" id="KW-0902">Two-component regulatory system</keyword>
<dbReference type="SMART" id="SM00387">
    <property type="entry name" value="HATPase_c"/>
    <property type="match status" value="1"/>
</dbReference>
<keyword evidence="13" id="KW-0411">Iron-sulfur</keyword>
<keyword evidence="8" id="KW-0808">Transferase</keyword>
<dbReference type="GO" id="GO:0046872">
    <property type="term" value="F:metal ion binding"/>
    <property type="evidence" value="ECO:0007669"/>
    <property type="project" value="UniProtKB-KW"/>
</dbReference>
<dbReference type="Gene3D" id="1.20.5.1930">
    <property type="match status" value="1"/>
</dbReference>
<dbReference type="PANTHER" id="PTHR24421">
    <property type="entry name" value="NITRATE/NITRITE SENSOR PROTEIN NARX-RELATED"/>
    <property type="match status" value="1"/>
</dbReference>
<evidence type="ECO:0000259" key="17">
    <source>
        <dbReference type="PROSITE" id="PS50109"/>
    </source>
</evidence>
<dbReference type="PANTHER" id="PTHR24421:SF55">
    <property type="entry name" value="SENSOR HISTIDINE KINASE YDFH"/>
    <property type="match status" value="1"/>
</dbReference>
<protein>
    <recommendedName>
        <fullName evidence="5">Oxygen sensor histidine kinase NreB</fullName>
        <ecNumber evidence="4">2.7.13.3</ecNumber>
    </recommendedName>
    <alternativeName>
        <fullName evidence="15">Nitrogen regulation protein B</fullName>
    </alternativeName>
</protein>
<feature type="coiled-coil region" evidence="16">
    <location>
        <begin position="24"/>
        <end position="85"/>
    </location>
</feature>
<dbReference type="RefSeq" id="WP_118097974.1">
    <property type="nucleotide sequence ID" value="NZ_QRVL01000014.1"/>
</dbReference>
<name>A0A395V942_9FIRM</name>
<dbReference type="Proteomes" id="UP000266172">
    <property type="component" value="Unassembled WGS sequence"/>
</dbReference>
<evidence type="ECO:0000256" key="1">
    <source>
        <dbReference type="ARBA" id="ARBA00000085"/>
    </source>
</evidence>
<evidence type="ECO:0000256" key="8">
    <source>
        <dbReference type="ARBA" id="ARBA00022679"/>
    </source>
</evidence>
<evidence type="ECO:0000256" key="4">
    <source>
        <dbReference type="ARBA" id="ARBA00012438"/>
    </source>
</evidence>
<dbReference type="Pfam" id="PF02518">
    <property type="entry name" value="HATPase_c"/>
    <property type="match status" value="1"/>
</dbReference>
<evidence type="ECO:0000256" key="7">
    <source>
        <dbReference type="ARBA" id="ARBA00022490"/>
    </source>
</evidence>
<dbReference type="InterPro" id="IPR036890">
    <property type="entry name" value="HATPase_C_sf"/>
</dbReference>
<proteinExistence type="predicted"/>
<dbReference type="GO" id="GO:0051539">
    <property type="term" value="F:4 iron, 4 sulfur cluster binding"/>
    <property type="evidence" value="ECO:0007669"/>
    <property type="project" value="UniProtKB-KW"/>
</dbReference>
<evidence type="ECO:0000256" key="5">
    <source>
        <dbReference type="ARBA" id="ARBA00017322"/>
    </source>
</evidence>
<dbReference type="EC" id="2.7.13.3" evidence="4"/>
<evidence type="ECO:0000256" key="2">
    <source>
        <dbReference type="ARBA" id="ARBA00001966"/>
    </source>
</evidence>
<comment type="function">
    <text evidence="14">Member of the two-component regulatory system NreB/NreC involved in the control of dissimilatory nitrate/nitrite reduction in response to oxygen. NreB functions as a direct oxygen sensor histidine kinase which is autophosphorylated, in the absence of oxygen, probably at the conserved histidine residue, and transfers its phosphate group probably to a conserved aspartate residue of NreC. NreB/NreC activates the expression of the nitrate (narGHJI) and nitrite (nir) reductase operons, as well as the putative nitrate transporter gene narT.</text>
</comment>
<evidence type="ECO:0000256" key="16">
    <source>
        <dbReference type="SAM" id="Coils"/>
    </source>
</evidence>
<dbReference type="InterPro" id="IPR050482">
    <property type="entry name" value="Sensor_HK_TwoCompSys"/>
</dbReference>
<keyword evidence="7" id="KW-0963">Cytoplasm</keyword>
<accession>A0A395V942</accession>
<comment type="cofactor">
    <cofactor evidence="2">
        <name>[4Fe-4S] cluster</name>
        <dbReference type="ChEBI" id="CHEBI:49883"/>
    </cofactor>
</comment>
<dbReference type="AlphaFoldDB" id="A0A395V942"/>
<gene>
    <name evidence="18" type="ORF">DWX93_13635</name>
</gene>
<feature type="domain" description="Histidine kinase" evidence="17">
    <location>
        <begin position="242"/>
        <end position="336"/>
    </location>
</feature>
<dbReference type="PROSITE" id="PS50109">
    <property type="entry name" value="HIS_KIN"/>
    <property type="match status" value="1"/>
</dbReference>
<dbReference type="PRINTS" id="PR00344">
    <property type="entry name" value="BCTRLSENSOR"/>
</dbReference>
<evidence type="ECO:0000256" key="14">
    <source>
        <dbReference type="ARBA" id="ARBA00024827"/>
    </source>
</evidence>
<keyword evidence="11" id="KW-0408">Iron</keyword>
<organism evidence="18 19">
    <name type="scientific">Roseburia hominis</name>
    <dbReference type="NCBI Taxonomy" id="301301"/>
    <lineage>
        <taxon>Bacteria</taxon>
        <taxon>Bacillati</taxon>
        <taxon>Bacillota</taxon>
        <taxon>Clostridia</taxon>
        <taxon>Lachnospirales</taxon>
        <taxon>Lachnospiraceae</taxon>
        <taxon>Roseburia</taxon>
    </lineage>
</organism>
<keyword evidence="9" id="KW-0479">Metal-binding</keyword>
<dbReference type="InterPro" id="IPR005467">
    <property type="entry name" value="His_kinase_dom"/>
</dbReference>
<evidence type="ECO:0000256" key="13">
    <source>
        <dbReference type="ARBA" id="ARBA00023014"/>
    </source>
</evidence>